<comment type="caution">
    <text evidence="1">The sequence shown here is derived from an EMBL/GenBank/DDBJ whole genome shotgun (WGS) entry which is preliminary data.</text>
</comment>
<evidence type="ECO:0000313" key="1">
    <source>
        <dbReference type="EMBL" id="KAI8431753.1"/>
    </source>
</evidence>
<dbReference type="EMBL" id="CM046130">
    <property type="protein sequence ID" value="KAI8431753.1"/>
    <property type="molecule type" value="Genomic_DNA"/>
</dbReference>
<protein>
    <submittedName>
        <fullName evidence="1">Uncharacterized protein</fullName>
    </submittedName>
</protein>
<sequence>MALSSIDFTYLIQEIDDIKDVSPNFDYSDYTNNLNANDLDIDAIVEMRCNEFMGENVNHTFPLTELGYEKQNIETSMFGEEILKETYNFNDTIENNGGSVDTCATEISNTQNDPSININEETKLNQDKTLAFECNTEASKVELKRKACDVVAEIKNVLSEFLNFHKINDSVETPREYKVIKNNIGDEKIKGIATRIIENKNTTVEKEVIPTKKHKCDGLDNALGSLIGQKKRSSINQDIDLLLTDLQTVRQKVTIVSEEIRSLQSHNESFSLQYHECLKNKEKSKL</sequence>
<gene>
    <name evidence="1" type="ORF">MSG28_016191</name>
</gene>
<accession>A0ACC0K687</accession>
<dbReference type="Proteomes" id="UP001064048">
    <property type="component" value="Chromosome 30"/>
</dbReference>
<proteinExistence type="predicted"/>
<name>A0ACC0K687_CHOFU</name>
<evidence type="ECO:0000313" key="2">
    <source>
        <dbReference type="Proteomes" id="UP001064048"/>
    </source>
</evidence>
<organism evidence="1 2">
    <name type="scientific">Choristoneura fumiferana</name>
    <name type="common">Spruce budworm moth</name>
    <name type="synonym">Archips fumiferana</name>
    <dbReference type="NCBI Taxonomy" id="7141"/>
    <lineage>
        <taxon>Eukaryota</taxon>
        <taxon>Metazoa</taxon>
        <taxon>Ecdysozoa</taxon>
        <taxon>Arthropoda</taxon>
        <taxon>Hexapoda</taxon>
        <taxon>Insecta</taxon>
        <taxon>Pterygota</taxon>
        <taxon>Neoptera</taxon>
        <taxon>Endopterygota</taxon>
        <taxon>Lepidoptera</taxon>
        <taxon>Glossata</taxon>
        <taxon>Ditrysia</taxon>
        <taxon>Tortricoidea</taxon>
        <taxon>Tortricidae</taxon>
        <taxon>Tortricinae</taxon>
        <taxon>Choristoneura</taxon>
    </lineage>
</organism>
<keyword evidence="2" id="KW-1185">Reference proteome</keyword>
<reference evidence="1 2" key="1">
    <citation type="journal article" date="2022" name="Genome Biol. Evol.">
        <title>The Spruce Budworm Genome: Reconstructing the Evolutionary History of Antifreeze Proteins.</title>
        <authorList>
            <person name="Beliveau C."/>
            <person name="Gagne P."/>
            <person name="Picq S."/>
            <person name="Vernygora O."/>
            <person name="Keeling C.I."/>
            <person name="Pinkney K."/>
            <person name="Doucet D."/>
            <person name="Wen F."/>
            <person name="Johnston J.S."/>
            <person name="Maaroufi H."/>
            <person name="Boyle B."/>
            <person name="Laroche J."/>
            <person name="Dewar K."/>
            <person name="Juretic N."/>
            <person name="Blackburn G."/>
            <person name="Nisole A."/>
            <person name="Brunet B."/>
            <person name="Brandao M."/>
            <person name="Lumley L."/>
            <person name="Duan J."/>
            <person name="Quan G."/>
            <person name="Lucarotti C.J."/>
            <person name="Roe A.D."/>
            <person name="Sperling F.A.H."/>
            <person name="Levesque R.C."/>
            <person name="Cusson M."/>
        </authorList>
    </citation>
    <scope>NUCLEOTIDE SEQUENCE [LARGE SCALE GENOMIC DNA]</scope>
    <source>
        <strain evidence="1">Glfc:IPQL:Cfum</strain>
    </source>
</reference>